<dbReference type="RefSeq" id="WP_225252019.1">
    <property type="nucleotide sequence ID" value="NZ_JAIWIU010000192.1"/>
</dbReference>
<comment type="caution">
    <text evidence="2">The sequence shown here is derived from an EMBL/GenBank/DDBJ whole genome shotgun (WGS) entry which is preliminary data.</text>
</comment>
<comment type="similarity">
    <text evidence="1">Belongs to the OsmC/Ohr family.</text>
</comment>
<dbReference type="Gene3D" id="3.30.300.20">
    <property type="match status" value="1"/>
</dbReference>
<dbReference type="Proteomes" id="UP001199044">
    <property type="component" value="Unassembled WGS sequence"/>
</dbReference>
<dbReference type="PANTHER" id="PTHR33797:SF2">
    <property type="entry name" value="ORGANIC HYDROPEROXIDE RESISTANCE PROTEIN-LIKE"/>
    <property type="match status" value="1"/>
</dbReference>
<sequence>MKILYTTKATALAGRNGQVATDDGLLSVNLAYPKEMGGNGNATNPEQLFAAGYAACFSNAVLHVAREAKIALKSAPVTAEVGIGMNQDGGFQLSVTLAAQLDLPEDQAIELVQTAHKVCPYSNATRGNIDVHLSVNGHTIA</sequence>
<keyword evidence="3" id="KW-1185">Reference proteome</keyword>
<dbReference type="NCBIfam" id="TIGR03561">
    <property type="entry name" value="organ_hyd_perox"/>
    <property type="match status" value="1"/>
</dbReference>
<reference evidence="3" key="1">
    <citation type="submission" date="2023-07" db="EMBL/GenBank/DDBJ databases">
        <title>Molecular identification of indigenous halophilic bacteria isolated from red sea cost, biodegradation of synthetic dyes and assessment of degraded metabolite toxicity.</title>
        <authorList>
            <person name="Chaieb K."/>
            <person name="Altayb H.N."/>
        </authorList>
    </citation>
    <scope>NUCLEOTIDE SEQUENCE [LARGE SCALE GENOMIC DNA]</scope>
    <source>
        <strain evidence="3">K20</strain>
    </source>
</reference>
<dbReference type="Pfam" id="PF02566">
    <property type="entry name" value="OsmC"/>
    <property type="match status" value="1"/>
</dbReference>
<evidence type="ECO:0000313" key="2">
    <source>
        <dbReference type="EMBL" id="MCA2018691.1"/>
    </source>
</evidence>
<proteinExistence type="inferred from homology"/>
<dbReference type="SUPFAM" id="SSF82784">
    <property type="entry name" value="OsmC-like"/>
    <property type="match status" value="1"/>
</dbReference>
<evidence type="ECO:0000256" key="1">
    <source>
        <dbReference type="ARBA" id="ARBA00007378"/>
    </source>
</evidence>
<name>A0ABS7YSM0_9VIBR</name>
<dbReference type="InterPro" id="IPR019953">
    <property type="entry name" value="OHR"/>
</dbReference>
<evidence type="ECO:0000313" key="3">
    <source>
        <dbReference type="Proteomes" id="UP001199044"/>
    </source>
</evidence>
<gene>
    <name evidence="2" type="ORF">LDJ79_21425</name>
</gene>
<organism evidence="2 3">
    <name type="scientific">Vibrio tritonius</name>
    <dbReference type="NCBI Taxonomy" id="1435069"/>
    <lineage>
        <taxon>Bacteria</taxon>
        <taxon>Pseudomonadati</taxon>
        <taxon>Pseudomonadota</taxon>
        <taxon>Gammaproteobacteria</taxon>
        <taxon>Vibrionales</taxon>
        <taxon>Vibrionaceae</taxon>
        <taxon>Vibrio</taxon>
    </lineage>
</organism>
<dbReference type="Gene3D" id="2.20.25.10">
    <property type="match status" value="1"/>
</dbReference>
<dbReference type="EMBL" id="JAIWIU010000192">
    <property type="protein sequence ID" value="MCA2018691.1"/>
    <property type="molecule type" value="Genomic_DNA"/>
</dbReference>
<dbReference type="InterPro" id="IPR015946">
    <property type="entry name" value="KH_dom-like_a/b"/>
</dbReference>
<dbReference type="InterPro" id="IPR036102">
    <property type="entry name" value="OsmC/Ohrsf"/>
</dbReference>
<dbReference type="PANTHER" id="PTHR33797">
    <property type="entry name" value="ORGANIC HYDROPEROXIDE RESISTANCE PROTEIN-LIKE"/>
    <property type="match status" value="1"/>
</dbReference>
<accession>A0ABS7YSM0</accession>
<protein>
    <submittedName>
        <fullName evidence="2">Organic hydroperoxide resistance protein</fullName>
    </submittedName>
</protein>
<dbReference type="InterPro" id="IPR003718">
    <property type="entry name" value="OsmC/Ohr_fam"/>
</dbReference>